<feature type="region of interest" description="Disordered" evidence="1">
    <location>
        <begin position="39"/>
        <end position="61"/>
    </location>
</feature>
<reference evidence="2" key="1">
    <citation type="submission" date="2020-10" db="EMBL/GenBank/DDBJ databases">
        <authorList>
            <person name="Han B."/>
            <person name="Lu T."/>
            <person name="Zhao Q."/>
            <person name="Huang X."/>
            <person name="Zhao Y."/>
        </authorList>
    </citation>
    <scope>NUCLEOTIDE SEQUENCE</scope>
</reference>
<organism evidence="2 3">
    <name type="scientific">Miscanthus lutarioriparius</name>
    <dbReference type="NCBI Taxonomy" id="422564"/>
    <lineage>
        <taxon>Eukaryota</taxon>
        <taxon>Viridiplantae</taxon>
        <taxon>Streptophyta</taxon>
        <taxon>Embryophyta</taxon>
        <taxon>Tracheophyta</taxon>
        <taxon>Spermatophyta</taxon>
        <taxon>Magnoliopsida</taxon>
        <taxon>Liliopsida</taxon>
        <taxon>Poales</taxon>
        <taxon>Poaceae</taxon>
        <taxon>PACMAD clade</taxon>
        <taxon>Panicoideae</taxon>
        <taxon>Andropogonodae</taxon>
        <taxon>Andropogoneae</taxon>
        <taxon>Saccharinae</taxon>
        <taxon>Miscanthus</taxon>
    </lineage>
</organism>
<accession>A0A811QFT7</accession>
<dbReference type="AlphaFoldDB" id="A0A811QFT7"/>
<evidence type="ECO:0000256" key="1">
    <source>
        <dbReference type="SAM" id="MobiDB-lite"/>
    </source>
</evidence>
<proteinExistence type="predicted"/>
<protein>
    <submittedName>
        <fullName evidence="2">Uncharacterized protein</fullName>
    </submittedName>
</protein>
<dbReference type="OrthoDB" id="41532at2759"/>
<keyword evidence="3" id="KW-1185">Reference proteome</keyword>
<evidence type="ECO:0000313" key="3">
    <source>
        <dbReference type="Proteomes" id="UP000604825"/>
    </source>
</evidence>
<name>A0A811QFT7_9POAL</name>
<comment type="caution">
    <text evidence="2">The sequence shown here is derived from an EMBL/GenBank/DDBJ whole genome shotgun (WGS) entry which is preliminary data.</text>
</comment>
<evidence type="ECO:0000313" key="2">
    <source>
        <dbReference type="EMBL" id="CAD6259666.1"/>
    </source>
</evidence>
<feature type="compositionally biased region" description="Low complexity" evidence="1">
    <location>
        <begin position="39"/>
        <end position="53"/>
    </location>
</feature>
<gene>
    <name evidence="2" type="ORF">NCGR_LOCUS43103</name>
</gene>
<dbReference type="PANTHER" id="PTHR47370">
    <property type="entry name" value="ACYL-COA N-ACYLTRANSFERASES (NAT) SUPERFAMILY PROTEIN"/>
    <property type="match status" value="1"/>
</dbReference>
<sequence>MSLHADLLGDPVARIRHSPHYLRAVRGWASRCSWCVSWRSGSSSSAPSTRTWPPTGPTRRRCVSSPAAAGSTEFRSLSLLVHPVHSHRLKAPRRATVVRLGAHDAEQLYRSRFVAHVELFPADIGHVLDNALSRGTFLAIVGDGFEWGGDVGRFLASPPESWAVASAWHCGGVFRLEWLRVPSVPVLFRPFAGWFVYGLAGSGRDAALAAEAVFASILNMARGRAAAVAVEVEAMDPLGRRIPHRLSCTEDVWCMKRLGGGHADGWDWARSAPAARPIFVDPWEV</sequence>
<dbReference type="EMBL" id="CAJGYO010000011">
    <property type="protein sequence ID" value="CAD6259666.1"/>
    <property type="molecule type" value="Genomic_DNA"/>
</dbReference>
<dbReference type="InterPro" id="IPR052810">
    <property type="entry name" value="Plant_NAT"/>
</dbReference>
<dbReference type="PANTHER" id="PTHR47370:SF10">
    <property type="entry name" value="N-ACETYLTRANSFERASE HLS1-RELATED"/>
    <property type="match status" value="1"/>
</dbReference>
<dbReference type="Proteomes" id="UP000604825">
    <property type="component" value="Unassembled WGS sequence"/>
</dbReference>